<dbReference type="Proteomes" id="UP000503447">
    <property type="component" value="Chromosome"/>
</dbReference>
<proteinExistence type="predicted"/>
<feature type="region of interest" description="Disordered" evidence="1">
    <location>
        <begin position="1"/>
        <end position="27"/>
    </location>
</feature>
<keyword evidence="3" id="KW-1185">Reference proteome</keyword>
<evidence type="ECO:0000313" key="2">
    <source>
        <dbReference type="EMBL" id="QJW96019.1"/>
    </source>
</evidence>
<dbReference type="KEGG" id="ftj:FTUN_3573"/>
<organism evidence="2 3">
    <name type="scientific">Frigoriglobus tundricola</name>
    <dbReference type="NCBI Taxonomy" id="2774151"/>
    <lineage>
        <taxon>Bacteria</taxon>
        <taxon>Pseudomonadati</taxon>
        <taxon>Planctomycetota</taxon>
        <taxon>Planctomycetia</taxon>
        <taxon>Gemmatales</taxon>
        <taxon>Gemmataceae</taxon>
        <taxon>Frigoriglobus</taxon>
    </lineage>
</organism>
<accession>A0A6M5YPN8</accession>
<name>A0A6M5YPN8_9BACT</name>
<dbReference type="InterPro" id="IPR008979">
    <property type="entry name" value="Galactose-bd-like_sf"/>
</dbReference>
<evidence type="ECO:0000256" key="1">
    <source>
        <dbReference type="SAM" id="MobiDB-lite"/>
    </source>
</evidence>
<dbReference type="Gene3D" id="2.60.120.260">
    <property type="entry name" value="Galactose-binding domain-like"/>
    <property type="match status" value="1"/>
</dbReference>
<dbReference type="RefSeq" id="WP_171471676.1">
    <property type="nucleotide sequence ID" value="NZ_CP053452.2"/>
</dbReference>
<evidence type="ECO:0000313" key="3">
    <source>
        <dbReference type="Proteomes" id="UP000503447"/>
    </source>
</evidence>
<sequence length="100" mass="10521">MHSIRLGPPWQSAAVDGGTRHARKFGRPRTLDADERLWLVCAHVPGPVEVHVNGTRVGGADAPGPFAADITALLDPRNEVAFVVVSSAPLGAVALEVRPV</sequence>
<dbReference type="EMBL" id="CP053452">
    <property type="protein sequence ID" value="QJW96019.1"/>
    <property type="molecule type" value="Genomic_DNA"/>
</dbReference>
<gene>
    <name evidence="2" type="ORF">FTUN_3573</name>
</gene>
<dbReference type="AlphaFoldDB" id="A0A6M5YPN8"/>
<reference evidence="3" key="1">
    <citation type="submission" date="2020-05" db="EMBL/GenBank/DDBJ databases">
        <title>Frigoriglobus tundricola gen. nov., sp. nov., a psychrotolerant cellulolytic planctomycete of the family Gemmataceae with two divergent copies of 16S rRNA gene.</title>
        <authorList>
            <person name="Kulichevskaya I.S."/>
            <person name="Ivanova A.A."/>
            <person name="Naumoff D.G."/>
            <person name="Beletsky A.V."/>
            <person name="Rijpstra W.I.C."/>
            <person name="Sinninghe Damste J.S."/>
            <person name="Mardanov A.V."/>
            <person name="Ravin N.V."/>
            <person name="Dedysh S.N."/>
        </authorList>
    </citation>
    <scope>NUCLEOTIDE SEQUENCE [LARGE SCALE GENOMIC DNA]</scope>
    <source>
        <strain evidence="3">PL17</strain>
    </source>
</reference>
<dbReference type="SUPFAM" id="SSF49785">
    <property type="entry name" value="Galactose-binding domain-like"/>
    <property type="match status" value="1"/>
</dbReference>
<protein>
    <submittedName>
        <fullName evidence="2">Uncharacterized protein</fullName>
    </submittedName>
</protein>